<dbReference type="AlphaFoldDB" id="A0AAV2N5W7"/>
<organism evidence="2 3">
    <name type="scientific">Lasius platythorax</name>
    <dbReference type="NCBI Taxonomy" id="488582"/>
    <lineage>
        <taxon>Eukaryota</taxon>
        <taxon>Metazoa</taxon>
        <taxon>Ecdysozoa</taxon>
        <taxon>Arthropoda</taxon>
        <taxon>Hexapoda</taxon>
        <taxon>Insecta</taxon>
        <taxon>Pterygota</taxon>
        <taxon>Neoptera</taxon>
        <taxon>Endopterygota</taxon>
        <taxon>Hymenoptera</taxon>
        <taxon>Apocrita</taxon>
        <taxon>Aculeata</taxon>
        <taxon>Formicoidea</taxon>
        <taxon>Formicidae</taxon>
        <taxon>Formicinae</taxon>
        <taxon>Lasius</taxon>
        <taxon>Lasius</taxon>
    </lineage>
</organism>
<keyword evidence="1" id="KW-0732">Signal</keyword>
<feature type="signal peptide" evidence="1">
    <location>
        <begin position="1"/>
        <end position="22"/>
    </location>
</feature>
<evidence type="ECO:0000313" key="2">
    <source>
        <dbReference type="EMBL" id="CAL1675182.1"/>
    </source>
</evidence>
<evidence type="ECO:0008006" key="4">
    <source>
        <dbReference type="Google" id="ProtNLM"/>
    </source>
</evidence>
<feature type="chain" id="PRO_5044010689" description="Secreted protein" evidence="1">
    <location>
        <begin position="23"/>
        <end position="91"/>
    </location>
</feature>
<name>A0AAV2N5W7_9HYME</name>
<gene>
    <name evidence="2" type="ORF">LPLAT_LOCUS1666</name>
</gene>
<evidence type="ECO:0000256" key="1">
    <source>
        <dbReference type="SAM" id="SignalP"/>
    </source>
</evidence>
<sequence length="91" mass="9958">MLTEKLGSTVIALLTLAVSVMETRFEMKKNTSANIKLVCANTRGLFLCHMCSNVCHDHNSPRCIQRLSSGNRSSVSGNVQLEKPGFCVSEL</sequence>
<dbReference type="EMBL" id="OZ034833">
    <property type="protein sequence ID" value="CAL1675182.1"/>
    <property type="molecule type" value="Genomic_DNA"/>
</dbReference>
<evidence type="ECO:0000313" key="3">
    <source>
        <dbReference type="Proteomes" id="UP001497644"/>
    </source>
</evidence>
<dbReference type="Proteomes" id="UP001497644">
    <property type="component" value="Chromosome 10"/>
</dbReference>
<proteinExistence type="predicted"/>
<reference evidence="2" key="1">
    <citation type="submission" date="2024-04" db="EMBL/GenBank/DDBJ databases">
        <authorList>
            <consortium name="Molecular Ecology Group"/>
        </authorList>
    </citation>
    <scope>NUCLEOTIDE SEQUENCE</scope>
</reference>
<keyword evidence="3" id="KW-1185">Reference proteome</keyword>
<protein>
    <recommendedName>
        <fullName evidence="4">Secreted protein</fullName>
    </recommendedName>
</protein>
<accession>A0AAV2N5W7</accession>